<feature type="domain" description="Leucine-binding protein" evidence="4">
    <location>
        <begin position="32"/>
        <end position="385"/>
    </location>
</feature>
<evidence type="ECO:0000256" key="1">
    <source>
        <dbReference type="ARBA" id="ARBA00010062"/>
    </source>
</evidence>
<accession>A0ABS1UEZ8</accession>
<dbReference type="PANTHER" id="PTHR47235">
    <property type="entry name" value="BLR6548 PROTEIN"/>
    <property type="match status" value="1"/>
</dbReference>
<name>A0ABS1UEZ8_9PROT</name>
<dbReference type="InterPro" id="IPR028082">
    <property type="entry name" value="Peripla_BP_I"/>
</dbReference>
<dbReference type="PANTHER" id="PTHR47235:SF1">
    <property type="entry name" value="BLR6548 PROTEIN"/>
    <property type="match status" value="1"/>
</dbReference>
<sequence length="402" mass="44231">MLNRRSAIAAAAALAVPHLARAADTTGISSSEVRIGNTAPYSGPASAYGTIARCEAAFFRMVNEQGGVAGRRITFISYDDGYSPPKTVEQVRRLVEQDRVTCLFQNIGTASNSAIVRYANQRKVPHLFVGSGADKWGNYQDAPWTIGWQPSYRIEAQIYTHHMLRERPDAKLALLYQNDDFGKDYVVGVRDVLKDRFDSVVRTASFEVSDPTVDSQVLSLQSSGANVLLTAATPKFAAQAIRKVYDISWRPALHFLTNVSISAGAVMNPAGPEKGKDIITSAYLKDPTDPSWKHDPGMTEWRTFMQRYYPDGDLTDAGNIFGYGIAATLLQVLRQCGKDLSRESLMREAANLRKVEVPVLLPGISVDTSPTNFHPIRQMQLARWTGSTWDRFGGVFEGATAS</sequence>
<comment type="caution">
    <text evidence="5">The sequence shown here is derived from an EMBL/GenBank/DDBJ whole genome shotgun (WGS) entry which is preliminary data.</text>
</comment>
<organism evidence="5 6">
    <name type="scientific">Belnapia arida</name>
    <dbReference type="NCBI Taxonomy" id="2804533"/>
    <lineage>
        <taxon>Bacteria</taxon>
        <taxon>Pseudomonadati</taxon>
        <taxon>Pseudomonadota</taxon>
        <taxon>Alphaproteobacteria</taxon>
        <taxon>Acetobacterales</taxon>
        <taxon>Roseomonadaceae</taxon>
        <taxon>Belnapia</taxon>
    </lineage>
</organism>
<dbReference type="SUPFAM" id="SSF53822">
    <property type="entry name" value="Periplasmic binding protein-like I"/>
    <property type="match status" value="1"/>
</dbReference>
<protein>
    <submittedName>
        <fullName evidence="5">ABC transporter substrate-binding protein</fullName>
    </submittedName>
</protein>
<dbReference type="InterPro" id="IPR028081">
    <property type="entry name" value="Leu-bd"/>
</dbReference>
<dbReference type="EMBL" id="JAETWB010000080">
    <property type="protein sequence ID" value="MBL6082554.1"/>
    <property type="molecule type" value="Genomic_DNA"/>
</dbReference>
<dbReference type="CDD" id="cd06343">
    <property type="entry name" value="PBP1_ABC_ligand_binding-like"/>
    <property type="match status" value="1"/>
</dbReference>
<evidence type="ECO:0000256" key="3">
    <source>
        <dbReference type="SAM" id="SignalP"/>
    </source>
</evidence>
<dbReference type="RefSeq" id="WP_202835887.1">
    <property type="nucleotide sequence ID" value="NZ_JAETWB010000080.1"/>
</dbReference>
<keyword evidence="2 3" id="KW-0732">Signal</keyword>
<dbReference type="Gene3D" id="3.40.50.2300">
    <property type="match status" value="2"/>
</dbReference>
<feature type="chain" id="PRO_5045879311" evidence="3">
    <location>
        <begin position="23"/>
        <end position="402"/>
    </location>
</feature>
<gene>
    <name evidence="5" type="ORF">JMJ56_31815</name>
</gene>
<dbReference type="Proteomes" id="UP000660885">
    <property type="component" value="Unassembled WGS sequence"/>
</dbReference>
<keyword evidence="6" id="KW-1185">Reference proteome</keyword>
<evidence type="ECO:0000256" key="2">
    <source>
        <dbReference type="ARBA" id="ARBA00022729"/>
    </source>
</evidence>
<evidence type="ECO:0000259" key="4">
    <source>
        <dbReference type="Pfam" id="PF13458"/>
    </source>
</evidence>
<evidence type="ECO:0000313" key="6">
    <source>
        <dbReference type="Proteomes" id="UP000660885"/>
    </source>
</evidence>
<comment type="similarity">
    <text evidence="1">Belongs to the leucine-binding protein family.</text>
</comment>
<evidence type="ECO:0000313" key="5">
    <source>
        <dbReference type="EMBL" id="MBL6082554.1"/>
    </source>
</evidence>
<feature type="signal peptide" evidence="3">
    <location>
        <begin position="1"/>
        <end position="22"/>
    </location>
</feature>
<dbReference type="Pfam" id="PF13458">
    <property type="entry name" value="Peripla_BP_6"/>
    <property type="match status" value="1"/>
</dbReference>
<reference evidence="5 6" key="1">
    <citation type="submission" date="2021-01" db="EMBL/GenBank/DDBJ databases">
        <title>Belnapia mucosa sp. nov. and Belnapia arida sp. nov., isolated from the Tabernas Desert (Almeria, Spain).</title>
        <authorList>
            <person name="Molina-Menor E."/>
            <person name="Vidal-Verdu A."/>
            <person name="Calonge A."/>
            <person name="Satari L."/>
            <person name="Pereto J."/>
            <person name="Porcar M."/>
        </authorList>
    </citation>
    <scope>NUCLEOTIDE SEQUENCE [LARGE SCALE GENOMIC DNA]</scope>
    <source>
        <strain evidence="5 6">T18</strain>
    </source>
</reference>
<proteinExistence type="inferred from homology"/>